<dbReference type="RefSeq" id="XP_018036929.1">
    <property type="nucleotide sequence ID" value="XM_018178129.1"/>
</dbReference>
<comment type="similarity">
    <text evidence="1">Belongs to the polyketide transferase af380 family.</text>
</comment>
<evidence type="ECO:0000313" key="4">
    <source>
        <dbReference type="Proteomes" id="UP000077069"/>
    </source>
</evidence>
<dbReference type="GO" id="GO:0016787">
    <property type="term" value="F:hydrolase activity"/>
    <property type="evidence" value="ECO:0007669"/>
    <property type="project" value="UniProtKB-KW"/>
</dbReference>
<dbReference type="Gene3D" id="1.10.10.800">
    <property type="match status" value="1"/>
</dbReference>
<dbReference type="EMBL" id="KV441551">
    <property type="protein sequence ID" value="OAG06564.1"/>
    <property type="molecule type" value="Genomic_DNA"/>
</dbReference>
<name>A0A177CG53_9PLEO</name>
<dbReference type="Proteomes" id="UP000077069">
    <property type="component" value="Unassembled WGS sequence"/>
</dbReference>
<dbReference type="SUPFAM" id="SSF53474">
    <property type="entry name" value="alpha/beta-Hydrolases"/>
    <property type="match status" value="1"/>
</dbReference>
<dbReference type="STRING" id="1460663.A0A177CG53"/>
<organism evidence="3 4">
    <name type="scientific">Paraphaeosphaeria sporulosa</name>
    <dbReference type="NCBI Taxonomy" id="1460663"/>
    <lineage>
        <taxon>Eukaryota</taxon>
        <taxon>Fungi</taxon>
        <taxon>Dikarya</taxon>
        <taxon>Ascomycota</taxon>
        <taxon>Pezizomycotina</taxon>
        <taxon>Dothideomycetes</taxon>
        <taxon>Pleosporomycetidae</taxon>
        <taxon>Pleosporales</taxon>
        <taxon>Massarineae</taxon>
        <taxon>Didymosphaeriaceae</taxon>
        <taxon>Paraphaeosphaeria</taxon>
    </lineage>
</organism>
<feature type="domain" description="AB hydrolase-1" evidence="2">
    <location>
        <begin position="33"/>
        <end position="276"/>
    </location>
</feature>
<evidence type="ECO:0000313" key="3">
    <source>
        <dbReference type="EMBL" id="OAG06564.1"/>
    </source>
</evidence>
<dbReference type="InterPro" id="IPR029058">
    <property type="entry name" value="AB_hydrolase_fold"/>
</dbReference>
<dbReference type="Pfam" id="PF12697">
    <property type="entry name" value="Abhydrolase_6"/>
    <property type="match status" value="1"/>
</dbReference>
<dbReference type="InParanoid" id="A0A177CG53"/>
<keyword evidence="4" id="KW-1185">Reference proteome</keyword>
<evidence type="ECO:0000259" key="2">
    <source>
        <dbReference type="Pfam" id="PF12697"/>
    </source>
</evidence>
<sequence length="302" mass="33178">MGLSEQDVEFKTLDGTVLRGTLYPTSNRGPAIVMSPGFNCVKEMLGLPDAAARFQSAGYTVLLYDPRTTGLSGGEPRNDIDPIAQVGDYSDAISYISTLSSVNPSEVFIWGMSFSAAVGLCVAALDPRAKGIIAVCPLTDFTYTEEKLPMVLKKCAQDRASQVAGNDPFYLPMLDAQGRNPAGFGVGVDSEQYSKIVEAGKEIAPRHVNRTTVQTYYRMVLWQPFGLWRMIKNLPVLFVVPELDRLSPAERQLGHWDSLVCPKRKVLVPGVGHMEIMEGDHVDEIMTDMEKFLRDVLEGSVP</sequence>
<dbReference type="AlphaFoldDB" id="A0A177CG53"/>
<keyword evidence="3" id="KW-0378">Hydrolase</keyword>
<dbReference type="PANTHER" id="PTHR47751:SF2">
    <property type="entry name" value="DLTD N-TERMINAL DOMAIN PROTEIN (AFU_ORTHOLOGUE AFUA_8G00380)-RELATED"/>
    <property type="match status" value="1"/>
</dbReference>
<dbReference type="PANTHER" id="PTHR47751">
    <property type="entry name" value="SUPERFAMILY HYDROLASE, PUTATIVE (AFU_ORTHOLOGUE AFUA_2G16580)-RELATED"/>
    <property type="match status" value="1"/>
</dbReference>
<dbReference type="OrthoDB" id="2498029at2759"/>
<accession>A0A177CG53</accession>
<dbReference type="InterPro" id="IPR000073">
    <property type="entry name" value="AB_hydrolase_1"/>
</dbReference>
<evidence type="ECO:0000256" key="1">
    <source>
        <dbReference type="ARBA" id="ARBA00029464"/>
    </source>
</evidence>
<dbReference type="Gene3D" id="3.40.50.1820">
    <property type="entry name" value="alpha/beta hydrolase"/>
    <property type="match status" value="1"/>
</dbReference>
<protein>
    <submittedName>
        <fullName evidence="3">Alpha/beta-hydrolase</fullName>
    </submittedName>
</protein>
<reference evidence="3 4" key="1">
    <citation type="submission" date="2016-05" db="EMBL/GenBank/DDBJ databases">
        <title>Comparative analysis of secretome profiles of manganese(II)-oxidizing ascomycete fungi.</title>
        <authorList>
            <consortium name="DOE Joint Genome Institute"/>
            <person name="Zeiner C.A."/>
            <person name="Purvine S.O."/>
            <person name="Zink E.M."/>
            <person name="Wu S."/>
            <person name="Pasa-Tolic L."/>
            <person name="Chaput D.L."/>
            <person name="Haridas S."/>
            <person name="Grigoriev I.V."/>
            <person name="Santelli C.M."/>
            <person name="Hansel C.M."/>
        </authorList>
    </citation>
    <scope>NUCLEOTIDE SEQUENCE [LARGE SCALE GENOMIC DNA]</scope>
    <source>
        <strain evidence="3 4">AP3s5-JAC2a</strain>
    </source>
</reference>
<dbReference type="GeneID" id="28761615"/>
<dbReference type="InterPro" id="IPR051411">
    <property type="entry name" value="Polyketide_trans_af380"/>
</dbReference>
<gene>
    <name evidence="3" type="ORF">CC84DRAFT_1162933</name>
</gene>
<proteinExistence type="inferred from homology"/>
<dbReference type="ESTHER" id="9pleo-a0a177cg53">
    <property type="family name" value="Thiohydrolase"/>
</dbReference>